<name>A0A564Y9B5_HYMDI</name>
<sequence length="84" mass="9095">MLTKLIESRALELSGKCGDVTGRVENKHGVCAGPSSTNQQSRSLEPSVVLYLMTKLLTHKKSNEVVNRPSPLSIFLVLTTLSIA</sequence>
<proteinExistence type="predicted"/>
<dbReference type="EMBL" id="CABIJS010000111">
    <property type="protein sequence ID" value="VUZ43559.1"/>
    <property type="molecule type" value="Genomic_DNA"/>
</dbReference>
<evidence type="ECO:0000313" key="2">
    <source>
        <dbReference type="Proteomes" id="UP000321570"/>
    </source>
</evidence>
<dbReference type="AlphaFoldDB" id="A0A564Y9B5"/>
<reference evidence="1 2" key="1">
    <citation type="submission" date="2019-07" db="EMBL/GenBank/DDBJ databases">
        <authorList>
            <person name="Jastrzebski P J."/>
            <person name="Paukszto L."/>
            <person name="Jastrzebski P J."/>
        </authorList>
    </citation>
    <scope>NUCLEOTIDE SEQUENCE [LARGE SCALE GENOMIC DNA]</scope>
    <source>
        <strain evidence="1 2">WMS-il1</strain>
    </source>
</reference>
<protein>
    <submittedName>
        <fullName evidence="1">Uncharacterized protein</fullName>
    </submittedName>
</protein>
<dbReference type="Proteomes" id="UP000321570">
    <property type="component" value="Unassembled WGS sequence"/>
</dbReference>
<evidence type="ECO:0000313" key="1">
    <source>
        <dbReference type="EMBL" id="VUZ43559.1"/>
    </source>
</evidence>
<accession>A0A564Y9B5</accession>
<keyword evidence="2" id="KW-1185">Reference proteome</keyword>
<gene>
    <name evidence="1" type="ORF">WMSIL1_LOCUS4066</name>
</gene>
<organism evidence="1 2">
    <name type="scientific">Hymenolepis diminuta</name>
    <name type="common">Rat tapeworm</name>
    <dbReference type="NCBI Taxonomy" id="6216"/>
    <lineage>
        <taxon>Eukaryota</taxon>
        <taxon>Metazoa</taxon>
        <taxon>Spiralia</taxon>
        <taxon>Lophotrochozoa</taxon>
        <taxon>Platyhelminthes</taxon>
        <taxon>Cestoda</taxon>
        <taxon>Eucestoda</taxon>
        <taxon>Cyclophyllidea</taxon>
        <taxon>Hymenolepididae</taxon>
        <taxon>Hymenolepis</taxon>
    </lineage>
</organism>